<dbReference type="Proteomes" id="UP000005089">
    <property type="component" value="Unassembled WGS sequence"/>
</dbReference>
<dbReference type="PANTHER" id="PTHR36985:SF1">
    <property type="entry name" value="TRANSLOCATION AND ASSEMBLY MODULE SUBUNIT TAMB"/>
    <property type="match status" value="1"/>
</dbReference>
<proteinExistence type="predicted"/>
<dbReference type="PANTHER" id="PTHR36985">
    <property type="entry name" value="TRANSLOCATION AND ASSEMBLY MODULE SUBUNIT TAMB"/>
    <property type="match status" value="1"/>
</dbReference>
<dbReference type="EMBL" id="GG658170">
    <property type="protein sequence ID" value="EEO30682.1"/>
    <property type="molecule type" value="Genomic_DNA"/>
</dbReference>
<evidence type="ECO:0000313" key="7">
    <source>
        <dbReference type="Proteomes" id="UP000005089"/>
    </source>
</evidence>
<feature type="domain" description="Translocation and assembly module TamB C-terminal" evidence="5">
    <location>
        <begin position="911"/>
        <end position="1243"/>
    </location>
</feature>
<keyword evidence="3" id="KW-1133">Transmembrane helix</keyword>
<name>C3XBV6_OXAFO</name>
<reference evidence="6 7" key="1">
    <citation type="submission" date="2009-02" db="EMBL/GenBank/DDBJ databases">
        <title>The Genome Sequence of Oxalobacter formigenes OXCC13.</title>
        <authorList>
            <consortium name="The Broad Institute Genome Sequencing Platform"/>
            <person name="Ward D."/>
            <person name="Young S.K."/>
            <person name="Kodira C.D."/>
            <person name="Zeng Q."/>
            <person name="Koehrsen M."/>
            <person name="Alvarado L."/>
            <person name="Berlin A."/>
            <person name="Borenstein D."/>
            <person name="Chen Z."/>
            <person name="Engels R."/>
            <person name="Freedman E."/>
            <person name="Gellesch M."/>
            <person name="Goldberg J."/>
            <person name="Griggs A."/>
            <person name="Gujja S."/>
            <person name="Heiman D."/>
            <person name="Hepburn T."/>
            <person name="Howarth C."/>
            <person name="Jen D."/>
            <person name="Larson L."/>
            <person name="Lewis B."/>
            <person name="Mehta T."/>
            <person name="Park D."/>
            <person name="Pearson M."/>
            <person name="Roberts A."/>
            <person name="Saif S."/>
            <person name="Shea T."/>
            <person name="Shenoy N."/>
            <person name="Sisk P."/>
            <person name="Stolte C."/>
            <person name="Sykes S."/>
            <person name="Walk T."/>
            <person name="White J."/>
            <person name="Yandava C."/>
            <person name="Allison M.J."/>
            <person name="Lander E."/>
            <person name="Nusbaum C."/>
            <person name="Galagan J."/>
            <person name="Birren B."/>
        </authorList>
    </citation>
    <scope>NUCLEOTIDE SEQUENCE [LARGE SCALE GENOMIC DNA]</scope>
    <source>
        <strain evidence="6 7">OXCC13</strain>
    </source>
</reference>
<accession>C3XBV6</accession>
<dbReference type="RefSeq" id="WP_005882050.1">
    <property type="nucleotide sequence ID" value="NZ_CP019430.1"/>
</dbReference>
<dbReference type="GO" id="GO:0005886">
    <property type="term" value="C:plasma membrane"/>
    <property type="evidence" value="ECO:0007669"/>
    <property type="project" value="InterPro"/>
</dbReference>
<evidence type="ECO:0000256" key="1">
    <source>
        <dbReference type="ARBA" id="ARBA00004167"/>
    </source>
</evidence>
<evidence type="ECO:0000313" key="6">
    <source>
        <dbReference type="EMBL" id="EEO30682.1"/>
    </source>
</evidence>
<keyword evidence="7" id="KW-1185">Reference proteome</keyword>
<dbReference type="GO" id="GO:0009306">
    <property type="term" value="P:protein secretion"/>
    <property type="evidence" value="ECO:0007669"/>
    <property type="project" value="InterPro"/>
</dbReference>
<sequence>MRRRLLLLIFIPFLLVGGLVWFVSQEWALQWIVQRVVQASGGDIEIQGVSGTLASSFEIERISYTSPERDIEVTDLQFDWQPWQLLSGQLDIGKISASKLVIDMKKSSDEPFKMPQSLAPPVAIMISGVNVDTVSVSGMGVGVELKDVHFSLTADRNGWELKNLGFDSPFGNASINVDLETTQPFKIRGTLQFDNELAKATASLKLGGDLNNLYVSGNLDGYDAKAKLEAVVTPFAPFVFQSVHLSAKGIDPSRIESSWPQAQFNAEIHVTAHEDKTLKGSVSVDNSKPGPFDENYLPIHSVKAKIAGNVDNVLIDDVLLDMGKAGQFAGNGQFSTEKTEVTLKTSRFDLHEIYSSIRPTHVAGKIAFVDEDKKQLFLIQLEEARIRLNARVTKVEDLMTLEEVSLKADQSEMRMSGKLDLKEPQDFEFKGKVSRFNFAAFGRFPQSDLNLDFDASGHLKPEPDIEVHYSFLPSRLFNQPLSGKGSFRLKDKEVRNADISLALGVNSIRASGNLGRFGDRLSWKLNAPDLGIFGKGYKGSIAGEGEVSGALNSLRVGMNFEGNDVLVMGRYGARKIQAKLEFGMELNDRIAVDIRLDDALIGSDKWALVHGEVNGTLRSHVITLTAKNESFDLTAKASGGLGRNNVWQGKLETLENKGKMAFALDSSVPVSIGPDGFSLKNLVLQLPNGQLTVQSLIKRGSLLETTGNARGIPLAYLLAMSPDSKNTVRSDLTLGADWSLKADRTLNGKFHIYREKGDVTLLGDNRIKLGLGTFDIQVLLSGNSVNFNAQIVSDKAGMIQAKGMTRLGKQNGNWSVSSQSPLQLSVQADIPSIAWMGPLTGQPDMELKGSLNMAISANGTLGSPRLSGSLNGKDLAVNWLSMGVNLSRGELVAVLNGNQVQIQKGIIYGPEGNLQLTGGVQLNKGQISTNLQFKTDKLLVLSNVDRQLAITGQGHFSLDKDRLQLIGDWYVNRATIVLTDSKNVTYSKDVIVLGRPEKKADTPIPLRFNLKVNLGDKFYLKGKGINTRLSGQIQAVSAQDNRLRVFGTINTVDGSYSAFGQKLTIKQGQITFSGPVENPTLDILAVREVPDTDDSVEVGVSVKGTAQSPRVKLVSTPEVSDTEKLSWLVLGYGGGENGDGQQRAAIAAAAAAILSSEQSGGLPSKIASTIGLDDIGFSSSPDLEETVLTLSKRISSRLYLSYEQGLTGATNLIKLRYIISRRLSLVGQTGTVTAIDLLYDFKFD</sequence>
<dbReference type="STRING" id="847.BRW83_0383"/>
<organism evidence="6 7">
    <name type="scientific">Oxalobacter formigenes OXCC13</name>
    <dbReference type="NCBI Taxonomy" id="556269"/>
    <lineage>
        <taxon>Bacteria</taxon>
        <taxon>Pseudomonadati</taxon>
        <taxon>Pseudomonadota</taxon>
        <taxon>Betaproteobacteria</taxon>
        <taxon>Burkholderiales</taxon>
        <taxon>Oxalobacteraceae</taxon>
        <taxon>Oxalobacter</taxon>
    </lineage>
</organism>
<dbReference type="OrthoDB" id="5288149at2"/>
<evidence type="ECO:0000259" key="5">
    <source>
        <dbReference type="Pfam" id="PF04357"/>
    </source>
</evidence>
<comment type="subcellular location">
    <subcellularLocation>
        <location evidence="1">Membrane</location>
        <topology evidence="1">Single-pass membrane protein</topology>
    </subcellularLocation>
</comment>
<dbReference type="eggNOG" id="COG2911">
    <property type="taxonomic scope" value="Bacteria"/>
</dbReference>
<evidence type="ECO:0000256" key="4">
    <source>
        <dbReference type="ARBA" id="ARBA00023136"/>
    </source>
</evidence>
<dbReference type="HOGENOM" id="CLU_002338_3_0_4"/>
<dbReference type="GO" id="GO:0097347">
    <property type="term" value="C:TAM protein secretion complex"/>
    <property type="evidence" value="ECO:0007669"/>
    <property type="project" value="TreeGrafter"/>
</dbReference>
<dbReference type="InterPro" id="IPR007452">
    <property type="entry name" value="TamB_C"/>
</dbReference>
<evidence type="ECO:0000256" key="2">
    <source>
        <dbReference type="ARBA" id="ARBA00022692"/>
    </source>
</evidence>
<dbReference type="Pfam" id="PF04357">
    <property type="entry name" value="TamB"/>
    <property type="match status" value="1"/>
</dbReference>
<evidence type="ECO:0000256" key="3">
    <source>
        <dbReference type="ARBA" id="ARBA00022989"/>
    </source>
</evidence>
<dbReference type="AlphaFoldDB" id="C3XBV6"/>
<keyword evidence="2" id="KW-0812">Transmembrane</keyword>
<dbReference type="GeneID" id="77134291"/>
<gene>
    <name evidence="6" type="ORF">OFBG_01710</name>
</gene>
<keyword evidence="4" id="KW-0472">Membrane</keyword>
<protein>
    <recommendedName>
        <fullName evidence="5">Translocation and assembly module TamB C-terminal domain-containing protein</fullName>
    </recommendedName>
</protein>